<dbReference type="PANTHER" id="PTHR11346">
    <property type="entry name" value="GALECTIN"/>
    <property type="match status" value="1"/>
</dbReference>
<dbReference type="Ensembl" id="ENSTRUT00000084451.1">
    <property type="protein sequence ID" value="ENSTRUP00000064659.1"/>
    <property type="gene ID" value="ENSTRUG00000028565.1"/>
</dbReference>
<reference evidence="4" key="1">
    <citation type="journal article" date="2011" name="Genome Biol. Evol.">
        <title>Integration of the genetic map and genome assembly of fugu facilitates insights into distinct features of genome evolution in teleosts and mammals.</title>
        <authorList>
            <person name="Kai W."/>
            <person name="Kikuchi K."/>
            <person name="Tohari S."/>
            <person name="Chew A.K."/>
            <person name="Tay A."/>
            <person name="Fujiwara A."/>
            <person name="Hosoya S."/>
            <person name="Suetake H."/>
            <person name="Naruse K."/>
            <person name="Brenner S."/>
            <person name="Suzuki Y."/>
            <person name="Venkatesh B."/>
        </authorList>
    </citation>
    <scope>NUCLEOTIDE SEQUENCE [LARGE SCALE GENOMIC DNA]</scope>
</reference>
<dbReference type="SUPFAM" id="SSF49899">
    <property type="entry name" value="Concanavalin A-like lectins/glucanases"/>
    <property type="match status" value="1"/>
</dbReference>
<name>A0A674MT87_TAKRU</name>
<dbReference type="GO" id="GO:0030246">
    <property type="term" value="F:carbohydrate binding"/>
    <property type="evidence" value="ECO:0007669"/>
    <property type="project" value="UniProtKB-UniRule"/>
</dbReference>
<accession>A0A674MT87</accession>
<dbReference type="InterPro" id="IPR044156">
    <property type="entry name" value="Galectin-like"/>
</dbReference>
<sequence length="183" mass="21367">CLQQLELKDVILRTGDQLKIKGFVLHDADRFHIDLGNDANELALHFNPRFHDNADGSVLVFNSKTAGCWGEERREIPNPLHRGKEVRDCLRIVVMFCPKMEIPDDHEFKFPNQESVMSSVTSGLVETSTDIFLDLLRDTYMARLFHWRAISLTGFRWLQFHKIFTRTENINHLNFRSLCVSFF</sequence>
<protein>
    <recommendedName>
        <fullName evidence="2">Galectin</fullName>
    </recommendedName>
</protein>
<dbReference type="InParanoid" id="A0A674MT87"/>
<dbReference type="CDD" id="cd00070">
    <property type="entry name" value="GLECT"/>
    <property type="match status" value="1"/>
</dbReference>
<dbReference type="PROSITE" id="PS51304">
    <property type="entry name" value="GALECTIN"/>
    <property type="match status" value="1"/>
</dbReference>
<keyword evidence="5" id="KW-1185">Reference proteome</keyword>
<dbReference type="Proteomes" id="UP000005226">
    <property type="component" value="Unplaced"/>
</dbReference>
<feature type="domain" description="Galectin" evidence="3">
    <location>
        <begin position="4"/>
        <end position="142"/>
    </location>
</feature>
<dbReference type="InterPro" id="IPR001079">
    <property type="entry name" value="Galectin_CRD"/>
</dbReference>
<dbReference type="AlphaFoldDB" id="A0A674MT87"/>
<dbReference type="Pfam" id="PF00337">
    <property type="entry name" value="Gal-bind_lectin"/>
    <property type="match status" value="1"/>
</dbReference>
<dbReference type="PANTHER" id="PTHR11346:SF104">
    <property type="entry name" value="GALECTIN-2"/>
    <property type="match status" value="1"/>
</dbReference>
<dbReference type="Gene3D" id="2.60.120.200">
    <property type="match status" value="1"/>
</dbReference>
<organism evidence="4 5">
    <name type="scientific">Takifugu rubripes</name>
    <name type="common">Japanese pufferfish</name>
    <name type="synonym">Fugu rubripes</name>
    <dbReference type="NCBI Taxonomy" id="31033"/>
    <lineage>
        <taxon>Eukaryota</taxon>
        <taxon>Metazoa</taxon>
        <taxon>Chordata</taxon>
        <taxon>Craniata</taxon>
        <taxon>Vertebrata</taxon>
        <taxon>Euteleostomi</taxon>
        <taxon>Actinopterygii</taxon>
        <taxon>Neopterygii</taxon>
        <taxon>Teleostei</taxon>
        <taxon>Neoteleostei</taxon>
        <taxon>Acanthomorphata</taxon>
        <taxon>Eupercaria</taxon>
        <taxon>Tetraodontiformes</taxon>
        <taxon>Tetradontoidea</taxon>
        <taxon>Tetraodontidae</taxon>
        <taxon>Takifugu</taxon>
    </lineage>
</organism>
<evidence type="ECO:0000313" key="4">
    <source>
        <dbReference type="Ensembl" id="ENSTRUP00000064659.1"/>
    </source>
</evidence>
<evidence type="ECO:0000256" key="1">
    <source>
        <dbReference type="ARBA" id="ARBA00022734"/>
    </source>
</evidence>
<proteinExistence type="predicted"/>
<dbReference type="SMART" id="SM00276">
    <property type="entry name" value="GLECT"/>
    <property type="match status" value="1"/>
</dbReference>
<evidence type="ECO:0000256" key="2">
    <source>
        <dbReference type="RuleBase" id="RU102079"/>
    </source>
</evidence>
<keyword evidence="1 2" id="KW-0430">Lectin</keyword>
<evidence type="ECO:0000259" key="3">
    <source>
        <dbReference type="PROSITE" id="PS51304"/>
    </source>
</evidence>
<dbReference type="InterPro" id="IPR013320">
    <property type="entry name" value="ConA-like_dom_sf"/>
</dbReference>
<reference evidence="4" key="2">
    <citation type="submission" date="2025-08" db="UniProtKB">
        <authorList>
            <consortium name="Ensembl"/>
        </authorList>
    </citation>
    <scope>IDENTIFICATION</scope>
</reference>
<evidence type="ECO:0000313" key="5">
    <source>
        <dbReference type="Proteomes" id="UP000005226"/>
    </source>
</evidence>
<reference evidence="4" key="3">
    <citation type="submission" date="2025-09" db="UniProtKB">
        <authorList>
            <consortium name="Ensembl"/>
        </authorList>
    </citation>
    <scope>IDENTIFICATION</scope>
</reference>
<dbReference type="GeneTree" id="ENSGT00940000155025"/>
<dbReference type="SMART" id="SM00908">
    <property type="entry name" value="Gal-bind_lectin"/>
    <property type="match status" value="1"/>
</dbReference>